<dbReference type="PANTHER" id="PTHR46532">
    <property type="entry name" value="MALE FERTILITY FACTOR KL5"/>
    <property type="match status" value="1"/>
</dbReference>
<dbReference type="GO" id="GO:0007018">
    <property type="term" value="P:microtubule-based movement"/>
    <property type="evidence" value="ECO:0007669"/>
    <property type="project" value="InterPro"/>
</dbReference>
<dbReference type="VEuPathDB" id="FungiDB:H310_00304"/>
<dbReference type="InterPro" id="IPR026983">
    <property type="entry name" value="DHC"/>
</dbReference>
<feature type="domain" description="Dynein heavy chain tail" evidence="2">
    <location>
        <begin position="160"/>
        <end position="281"/>
    </location>
</feature>
<dbReference type="Pfam" id="PF08385">
    <property type="entry name" value="DHC_N1"/>
    <property type="match status" value="1"/>
</dbReference>
<dbReference type="InterPro" id="IPR013594">
    <property type="entry name" value="Dynein_heavy_tail"/>
</dbReference>
<dbReference type="GO" id="GO:0005858">
    <property type="term" value="C:axonemal dynein complex"/>
    <property type="evidence" value="ECO:0007669"/>
    <property type="project" value="TreeGrafter"/>
</dbReference>
<protein>
    <recommendedName>
        <fullName evidence="2">Dynein heavy chain tail domain-containing protein</fullName>
    </recommendedName>
</protein>
<evidence type="ECO:0000256" key="1">
    <source>
        <dbReference type="ARBA" id="ARBA00008887"/>
    </source>
</evidence>
<evidence type="ECO:0000313" key="3">
    <source>
        <dbReference type="EMBL" id="RHY34022.1"/>
    </source>
</evidence>
<dbReference type="GO" id="GO:0045505">
    <property type="term" value="F:dynein intermediate chain binding"/>
    <property type="evidence" value="ECO:0007669"/>
    <property type="project" value="InterPro"/>
</dbReference>
<name>A0A3R6VGQ6_9STRA</name>
<organism evidence="3 4">
    <name type="scientific">Aphanomyces invadans</name>
    <dbReference type="NCBI Taxonomy" id="157072"/>
    <lineage>
        <taxon>Eukaryota</taxon>
        <taxon>Sar</taxon>
        <taxon>Stramenopiles</taxon>
        <taxon>Oomycota</taxon>
        <taxon>Saprolegniomycetes</taxon>
        <taxon>Saprolegniales</taxon>
        <taxon>Verrucalvaceae</taxon>
        <taxon>Aphanomyces</taxon>
    </lineage>
</organism>
<gene>
    <name evidence="3" type="ORF">DYB32_001197</name>
</gene>
<proteinExistence type="inferred from homology"/>
<comment type="caution">
    <text evidence="3">The sequence shown here is derived from an EMBL/GenBank/DDBJ whole genome shotgun (WGS) entry which is preliminary data.</text>
</comment>
<dbReference type="Proteomes" id="UP000285060">
    <property type="component" value="Unassembled WGS sequence"/>
</dbReference>
<accession>A0A3R6VGQ6</accession>
<sequence length="288" mass="32508">MLRTFFTSDATSQTVNEFLQSSETRVLLVSETGSNRYCIHNAVTPSMLLKESANILYILKAMKGPVSMEKYASELLTGSLTRNLLETMHRMMVDVFVPLATHSANQLAWPEMVATSITDNVQTFMSNLQITLGQTKGETCLPLPPETKANPQDVKLKDQVHVLEGCLIIWTKQVKNILKLDPEMLLNNHTKDKAPRNPGPSEENRFWIAKSRNLNSIFDQLQSDSIRKVLQYLDMSKSTYNIPFAKLCKEVFHARAEANDNVLFLAPLLPWCAVPYMSHTSSDRTTTL</sequence>
<reference evidence="3 4" key="1">
    <citation type="submission" date="2018-08" db="EMBL/GenBank/DDBJ databases">
        <title>Aphanomyces genome sequencing and annotation.</title>
        <authorList>
            <person name="Minardi D."/>
            <person name="Oidtmann B."/>
            <person name="Van Der Giezen M."/>
            <person name="Studholme D.J."/>
        </authorList>
    </citation>
    <scope>NUCLEOTIDE SEQUENCE [LARGE SCALE GENOMIC DNA]</scope>
    <source>
        <strain evidence="3 4">NJM0002</strain>
    </source>
</reference>
<comment type="similarity">
    <text evidence="1">Belongs to the dynein heavy chain family.</text>
</comment>
<evidence type="ECO:0000259" key="2">
    <source>
        <dbReference type="Pfam" id="PF08385"/>
    </source>
</evidence>
<dbReference type="GO" id="GO:0051959">
    <property type="term" value="F:dynein light intermediate chain binding"/>
    <property type="evidence" value="ECO:0007669"/>
    <property type="project" value="InterPro"/>
</dbReference>
<evidence type="ECO:0000313" key="4">
    <source>
        <dbReference type="Proteomes" id="UP000285060"/>
    </source>
</evidence>
<dbReference type="EMBL" id="QUSY01000047">
    <property type="protein sequence ID" value="RHY34022.1"/>
    <property type="molecule type" value="Genomic_DNA"/>
</dbReference>
<keyword evidence="4" id="KW-1185">Reference proteome</keyword>
<dbReference type="AlphaFoldDB" id="A0A3R6VGQ6"/>
<dbReference type="PANTHER" id="PTHR46532:SF4">
    <property type="entry name" value="AAA+ ATPASE DOMAIN-CONTAINING PROTEIN"/>
    <property type="match status" value="1"/>
</dbReference>